<evidence type="ECO:0000313" key="3">
    <source>
        <dbReference type="Proteomes" id="UP000308489"/>
    </source>
</evidence>
<keyword evidence="3" id="KW-1185">Reference proteome</keyword>
<feature type="transmembrane region" description="Helical" evidence="1">
    <location>
        <begin position="6"/>
        <end position="27"/>
    </location>
</feature>
<dbReference type="RefSeq" id="WP_138209970.1">
    <property type="nucleotide sequence ID" value="NZ_CBCRUQ010000017.1"/>
</dbReference>
<dbReference type="AlphaFoldDB" id="A0A4U9RAZ6"/>
<gene>
    <name evidence="2" type="ORF">NCTC503_01299</name>
</gene>
<dbReference type="EMBL" id="LR590481">
    <property type="protein sequence ID" value="VTQ88832.1"/>
    <property type="molecule type" value="Genomic_DNA"/>
</dbReference>
<proteinExistence type="predicted"/>
<reference evidence="2 3" key="1">
    <citation type="submission" date="2019-05" db="EMBL/GenBank/DDBJ databases">
        <authorList>
            <consortium name="Pathogen Informatics"/>
        </authorList>
    </citation>
    <scope>NUCLEOTIDE SEQUENCE [LARGE SCALE GENOMIC DNA]</scope>
    <source>
        <strain evidence="2 3">NCTC503</strain>
    </source>
</reference>
<accession>A0A4U9RAZ6</accession>
<dbReference type="OrthoDB" id="1955041at2"/>
<evidence type="ECO:0000256" key="1">
    <source>
        <dbReference type="SAM" id="Phobius"/>
    </source>
</evidence>
<protein>
    <submittedName>
        <fullName evidence="2">Uncharacterized protein</fullName>
    </submittedName>
</protein>
<keyword evidence="1" id="KW-0472">Membrane</keyword>
<organism evidence="2 3">
    <name type="scientific">Hathewaya histolytica</name>
    <name type="common">Clostridium histolyticum</name>
    <dbReference type="NCBI Taxonomy" id="1498"/>
    <lineage>
        <taxon>Bacteria</taxon>
        <taxon>Bacillati</taxon>
        <taxon>Bacillota</taxon>
        <taxon>Clostridia</taxon>
        <taxon>Eubacteriales</taxon>
        <taxon>Clostridiaceae</taxon>
        <taxon>Hathewaya</taxon>
    </lineage>
</organism>
<sequence length="108" mass="12894">MKNISNLLWEYRFIIVLLISIVLYIILEWEKFKRISYGVMLQAKSLSKDKILKSGKQQEEWVVKKMYQFLPKTLTVFISDEVMKKIVHFLYVKGKDYLDDGKINNSIE</sequence>
<evidence type="ECO:0000313" key="2">
    <source>
        <dbReference type="EMBL" id="VTQ88832.1"/>
    </source>
</evidence>
<name>A0A4U9RAZ6_HATHI</name>
<dbReference type="Proteomes" id="UP000308489">
    <property type="component" value="Chromosome 1"/>
</dbReference>
<keyword evidence="1" id="KW-0812">Transmembrane</keyword>
<keyword evidence="1" id="KW-1133">Transmembrane helix</keyword>
<dbReference type="KEGG" id="hhw:NCTC503_01299"/>